<organism evidence="1">
    <name type="scientific">hydrothermal vent metagenome</name>
    <dbReference type="NCBI Taxonomy" id="652676"/>
    <lineage>
        <taxon>unclassified sequences</taxon>
        <taxon>metagenomes</taxon>
        <taxon>ecological metagenomes</taxon>
    </lineage>
</organism>
<dbReference type="SUPFAM" id="SSF158682">
    <property type="entry name" value="TerB-like"/>
    <property type="match status" value="1"/>
</dbReference>
<name>A0A3B0ZBT3_9ZZZZ</name>
<dbReference type="AlphaFoldDB" id="A0A3B0ZBT3"/>
<dbReference type="EMBL" id="UOFL01000164">
    <property type="protein sequence ID" value="VAW78854.1"/>
    <property type="molecule type" value="Genomic_DNA"/>
</dbReference>
<protein>
    <recommendedName>
        <fullName evidence="2">Co-chaperone DjlA N-terminal domain-containing protein</fullName>
    </recommendedName>
</protein>
<gene>
    <name evidence="1" type="ORF">MNBD_GAMMA12-1222</name>
</gene>
<accession>A0A3B0ZBT3</accession>
<evidence type="ECO:0008006" key="2">
    <source>
        <dbReference type="Google" id="ProtNLM"/>
    </source>
</evidence>
<dbReference type="InterPro" id="IPR029024">
    <property type="entry name" value="TerB-like"/>
</dbReference>
<reference evidence="1" key="1">
    <citation type="submission" date="2018-06" db="EMBL/GenBank/DDBJ databases">
        <authorList>
            <person name="Zhirakovskaya E."/>
        </authorList>
    </citation>
    <scope>NUCLEOTIDE SEQUENCE</scope>
</reference>
<evidence type="ECO:0000313" key="1">
    <source>
        <dbReference type="EMBL" id="VAW78854.1"/>
    </source>
</evidence>
<sequence length="38" mass="4288">DGSIDDCEIEVLYNLCRFLEIDPSFADQVLHNATQGMD</sequence>
<feature type="non-terminal residue" evidence="1">
    <location>
        <position position="1"/>
    </location>
</feature>
<proteinExistence type="predicted"/>